<feature type="domain" description="Haem-binding" evidence="1">
    <location>
        <begin position="23"/>
        <end position="149"/>
    </location>
</feature>
<dbReference type="SUPFAM" id="SSF46626">
    <property type="entry name" value="Cytochrome c"/>
    <property type="match status" value="1"/>
</dbReference>
<protein>
    <submittedName>
        <fullName evidence="2">Haem-binding domain-containing protein</fullName>
    </submittedName>
</protein>
<accession>A0A1H7AFL2</accession>
<dbReference type="InterPro" id="IPR025992">
    <property type="entry name" value="Haem-bd"/>
</dbReference>
<dbReference type="Proteomes" id="UP000199223">
    <property type="component" value="Unassembled WGS sequence"/>
</dbReference>
<dbReference type="RefSeq" id="WP_092265006.1">
    <property type="nucleotide sequence ID" value="NZ_FNZA01000012.1"/>
</dbReference>
<gene>
    <name evidence="2" type="ORF">SAMN04488058_11284</name>
</gene>
<keyword evidence="3" id="KW-1185">Reference proteome</keyword>
<dbReference type="EMBL" id="FNZA01000012">
    <property type="protein sequence ID" value="SEJ63354.1"/>
    <property type="molecule type" value="Genomic_DNA"/>
</dbReference>
<evidence type="ECO:0000259" key="1">
    <source>
        <dbReference type="SMART" id="SM01235"/>
    </source>
</evidence>
<dbReference type="OrthoDB" id="196738at2"/>
<proteinExistence type="predicted"/>
<reference evidence="3" key="1">
    <citation type="submission" date="2016-10" db="EMBL/GenBank/DDBJ databases">
        <authorList>
            <person name="Varghese N."/>
            <person name="Submissions S."/>
        </authorList>
    </citation>
    <scope>NUCLEOTIDE SEQUENCE [LARGE SCALE GENOMIC DNA]</scope>
    <source>
        <strain evidence="3">CGMCC 1.10218</strain>
    </source>
</reference>
<dbReference type="STRING" id="856736.SAMN04488058_11284"/>
<dbReference type="InterPro" id="IPR036909">
    <property type="entry name" value="Cyt_c-like_dom_sf"/>
</dbReference>
<dbReference type="GO" id="GO:0009055">
    <property type="term" value="F:electron transfer activity"/>
    <property type="evidence" value="ECO:0007669"/>
    <property type="project" value="InterPro"/>
</dbReference>
<dbReference type="GO" id="GO:0020037">
    <property type="term" value="F:heme binding"/>
    <property type="evidence" value="ECO:0007669"/>
    <property type="project" value="InterPro"/>
</dbReference>
<evidence type="ECO:0000313" key="3">
    <source>
        <dbReference type="Proteomes" id="UP000199223"/>
    </source>
</evidence>
<organism evidence="2 3">
    <name type="scientific">Deinococcus reticulitermitis</name>
    <dbReference type="NCBI Taxonomy" id="856736"/>
    <lineage>
        <taxon>Bacteria</taxon>
        <taxon>Thermotogati</taxon>
        <taxon>Deinococcota</taxon>
        <taxon>Deinococci</taxon>
        <taxon>Deinococcales</taxon>
        <taxon>Deinococcaceae</taxon>
        <taxon>Deinococcus</taxon>
    </lineage>
</organism>
<dbReference type="AlphaFoldDB" id="A0A1H7AFL2"/>
<dbReference type="SMART" id="SM01235">
    <property type="entry name" value="Haem_bd"/>
    <property type="match status" value="1"/>
</dbReference>
<sequence>MAVTRTAQPRRPHPLVRWLGGLAGALVLIQLVPYGRAHANPPAQAQPTWDSAQTKALFGRACADCHSNQTKWPWYSNVAPVSWLVQNHVDDGRTHFNIHVPGFGRDADEAAGQVREGEMPEKTYLPLHPEARLSAAERDRLVQGLAATFGSDSQKSGERD</sequence>
<name>A0A1H7AFL2_9DEIO</name>
<evidence type="ECO:0000313" key="2">
    <source>
        <dbReference type="EMBL" id="SEJ63354.1"/>
    </source>
</evidence>
<dbReference type="Pfam" id="PF14376">
    <property type="entry name" value="Haem_bd"/>
    <property type="match status" value="1"/>
</dbReference>